<feature type="region of interest" description="Disordered" evidence="1">
    <location>
        <begin position="192"/>
        <end position="215"/>
    </location>
</feature>
<name>A0A6S7LVN6_PARCT</name>
<dbReference type="EMBL" id="CACRXK020039768">
    <property type="protein sequence ID" value="CAB4045489.1"/>
    <property type="molecule type" value="Genomic_DNA"/>
</dbReference>
<feature type="non-terminal residue" evidence="3">
    <location>
        <position position="215"/>
    </location>
</feature>
<feature type="domain" description="DUF7041" evidence="2">
    <location>
        <begin position="32"/>
        <end position="111"/>
    </location>
</feature>
<proteinExistence type="predicted"/>
<organism evidence="3 4">
    <name type="scientific">Paramuricea clavata</name>
    <name type="common">Red gorgonian</name>
    <name type="synonym">Violescent sea-whip</name>
    <dbReference type="NCBI Taxonomy" id="317549"/>
    <lineage>
        <taxon>Eukaryota</taxon>
        <taxon>Metazoa</taxon>
        <taxon>Cnidaria</taxon>
        <taxon>Anthozoa</taxon>
        <taxon>Octocorallia</taxon>
        <taxon>Malacalcyonacea</taxon>
        <taxon>Plexauridae</taxon>
        <taxon>Paramuricea</taxon>
    </lineage>
</organism>
<evidence type="ECO:0000313" key="3">
    <source>
        <dbReference type="EMBL" id="CAB4045489.1"/>
    </source>
</evidence>
<dbReference type="InterPro" id="IPR055469">
    <property type="entry name" value="DUF7041"/>
</dbReference>
<dbReference type="Pfam" id="PF23055">
    <property type="entry name" value="DUF7041"/>
    <property type="match status" value="1"/>
</dbReference>
<dbReference type="AlphaFoldDB" id="A0A6S7LVN6"/>
<sequence>MILVSLGCSSGQDLAVDPEKSTKRLKRIDFRKFDKKNPKEWFEHLEIIFKSEQMVSDSHRFASLLKLIDDSVSPLLSSITRAKPDDAYVQAREVLIAEFSLSKFDRIKAYLQDSSPEADERLSQFASRIEVHFEDITLDDVRKFTVLRHAPPAVRLQLAGEFDSTGFKELVRKADTLSQRAREDALVVGAIQHRGRGKPSSSSNNGFVNQSRPGK</sequence>
<evidence type="ECO:0000259" key="2">
    <source>
        <dbReference type="Pfam" id="PF23055"/>
    </source>
</evidence>
<evidence type="ECO:0000313" key="4">
    <source>
        <dbReference type="Proteomes" id="UP001152795"/>
    </source>
</evidence>
<dbReference type="Proteomes" id="UP001152795">
    <property type="component" value="Unassembled WGS sequence"/>
</dbReference>
<gene>
    <name evidence="3" type="ORF">PACLA_8A082849</name>
</gene>
<reference evidence="3" key="1">
    <citation type="submission" date="2020-04" db="EMBL/GenBank/DDBJ databases">
        <authorList>
            <person name="Alioto T."/>
            <person name="Alioto T."/>
            <person name="Gomez Garrido J."/>
        </authorList>
    </citation>
    <scope>NUCLEOTIDE SEQUENCE</scope>
    <source>
        <strain evidence="3">A484AB</strain>
    </source>
</reference>
<accession>A0A6S7LVN6</accession>
<protein>
    <recommendedName>
        <fullName evidence="2">DUF7041 domain-containing protein</fullName>
    </recommendedName>
</protein>
<comment type="caution">
    <text evidence="3">The sequence shown here is derived from an EMBL/GenBank/DDBJ whole genome shotgun (WGS) entry which is preliminary data.</text>
</comment>
<feature type="compositionally biased region" description="Polar residues" evidence="1">
    <location>
        <begin position="199"/>
        <end position="215"/>
    </location>
</feature>
<evidence type="ECO:0000256" key="1">
    <source>
        <dbReference type="SAM" id="MobiDB-lite"/>
    </source>
</evidence>
<keyword evidence="4" id="KW-1185">Reference proteome</keyword>